<protein>
    <submittedName>
        <fullName evidence="2">Crotonobetainyl-CoA:carnitine CoA-transferase CaiB-like acyl-CoA transferase</fullName>
    </submittedName>
</protein>
<gene>
    <name evidence="2" type="ORF">DFR37_102118</name>
</gene>
<dbReference type="AlphaFoldDB" id="A0A366HGP6"/>
<evidence type="ECO:0000313" key="2">
    <source>
        <dbReference type="EMBL" id="RBP41739.1"/>
    </source>
</evidence>
<dbReference type="Gene3D" id="3.30.1540.10">
    <property type="entry name" value="formyl-coa transferase, domain 3"/>
    <property type="match status" value="1"/>
</dbReference>
<dbReference type="InterPro" id="IPR044855">
    <property type="entry name" value="CoA-Trfase_III_dom3_sf"/>
</dbReference>
<accession>A0A366HGP6</accession>
<dbReference type="OrthoDB" id="5294844at2"/>
<keyword evidence="3" id="KW-1185">Reference proteome</keyword>
<dbReference type="PANTHER" id="PTHR48207:SF3">
    <property type="entry name" value="SUCCINATE--HYDROXYMETHYLGLUTARATE COA-TRANSFERASE"/>
    <property type="match status" value="1"/>
</dbReference>
<comment type="caution">
    <text evidence="2">The sequence shown here is derived from an EMBL/GenBank/DDBJ whole genome shotgun (WGS) entry which is preliminary data.</text>
</comment>
<reference evidence="2 3" key="1">
    <citation type="submission" date="2018-06" db="EMBL/GenBank/DDBJ databases">
        <title>Genomic Encyclopedia of Type Strains, Phase IV (KMG-IV): sequencing the most valuable type-strain genomes for metagenomic binning, comparative biology and taxonomic classification.</title>
        <authorList>
            <person name="Goeker M."/>
        </authorList>
    </citation>
    <scope>NUCLEOTIDE SEQUENCE [LARGE SCALE GENOMIC DNA]</scope>
    <source>
        <strain evidence="2 3">DSM 25520</strain>
    </source>
</reference>
<dbReference type="InterPro" id="IPR050483">
    <property type="entry name" value="CoA-transferase_III_domain"/>
</dbReference>
<dbReference type="Gene3D" id="3.40.50.10540">
    <property type="entry name" value="Crotonobetainyl-coa:carnitine coa-transferase, domain 1"/>
    <property type="match status" value="1"/>
</dbReference>
<keyword evidence="1 2" id="KW-0808">Transferase</keyword>
<dbReference type="Pfam" id="PF02515">
    <property type="entry name" value="CoA_transf_3"/>
    <property type="match status" value="1"/>
</dbReference>
<organism evidence="2 3">
    <name type="scientific">Eoetvoesiella caeni</name>
    <dbReference type="NCBI Taxonomy" id="645616"/>
    <lineage>
        <taxon>Bacteria</taxon>
        <taxon>Pseudomonadati</taxon>
        <taxon>Pseudomonadota</taxon>
        <taxon>Betaproteobacteria</taxon>
        <taxon>Burkholderiales</taxon>
        <taxon>Alcaligenaceae</taxon>
        <taxon>Eoetvoesiella</taxon>
    </lineage>
</organism>
<sequence>MQTSGPLTGVRVLELGQIAAGPFAGSLLADLGADVVKIENPSMGDGMRSWPPLSQNEAGEAYSENFASLNRNKRSVALDLKDEADVAELKALCAAADILIENYRPGVLDRLGLGYEALKQVNPKLVMCSISGYGQTGPYATKGAFDVTVQAMSGLMSVTGEDDSGPVKCGVPVGDFCAGLYAAFAVTAAVLRARAPGGTGCHVDCSMLGCLIGVSALQTSEYFGTGTSAGRLGSAHPRNAPYQAFKASDDYFVIAAGTDKLWQQVCEAVGMPGLKDRPEFIDQASRAKNQKQLAQILEEKFQHDTAKNWLQEFETRGVPASPINTYADVFNDAHVQHMGIVKDLVLPNGVKTKTTNFPITLSGYELAIHRNPPSLGEHNQEVLKEWAV</sequence>
<name>A0A366HGP6_9BURK</name>
<proteinExistence type="predicted"/>
<evidence type="ECO:0000256" key="1">
    <source>
        <dbReference type="ARBA" id="ARBA00022679"/>
    </source>
</evidence>
<dbReference type="Proteomes" id="UP000253628">
    <property type="component" value="Unassembled WGS sequence"/>
</dbReference>
<dbReference type="GO" id="GO:0008410">
    <property type="term" value="F:CoA-transferase activity"/>
    <property type="evidence" value="ECO:0007669"/>
    <property type="project" value="TreeGrafter"/>
</dbReference>
<dbReference type="RefSeq" id="WP_113931997.1">
    <property type="nucleotide sequence ID" value="NZ_JACCEU010000002.1"/>
</dbReference>
<dbReference type="PANTHER" id="PTHR48207">
    <property type="entry name" value="SUCCINATE--HYDROXYMETHYLGLUTARATE COA-TRANSFERASE"/>
    <property type="match status" value="1"/>
</dbReference>
<dbReference type="EMBL" id="QNRQ01000002">
    <property type="protein sequence ID" value="RBP41739.1"/>
    <property type="molecule type" value="Genomic_DNA"/>
</dbReference>
<dbReference type="SUPFAM" id="SSF89796">
    <property type="entry name" value="CoA-transferase family III (CaiB/BaiF)"/>
    <property type="match status" value="1"/>
</dbReference>
<dbReference type="InterPro" id="IPR023606">
    <property type="entry name" value="CoA-Trfase_III_dom_1_sf"/>
</dbReference>
<evidence type="ECO:0000313" key="3">
    <source>
        <dbReference type="Proteomes" id="UP000253628"/>
    </source>
</evidence>
<dbReference type="InterPro" id="IPR003673">
    <property type="entry name" value="CoA-Trfase_fam_III"/>
</dbReference>